<evidence type="ECO:0000313" key="5">
    <source>
        <dbReference type="Proteomes" id="UP000288082"/>
    </source>
</evidence>
<gene>
    <name evidence="3" type="ORF">CSW41_04555</name>
    <name evidence="2" type="ORF">CSW50_11320</name>
</gene>
<dbReference type="Proteomes" id="UP000288082">
    <property type="component" value="Unassembled WGS sequence"/>
</dbReference>
<dbReference type="Pfam" id="PF12867">
    <property type="entry name" value="DinB_2"/>
    <property type="match status" value="1"/>
</dbReference>
<protein>
    <submittedName>
        <fullName evidence="2">DinB family protein</fullName>
    </submittedName>
</protein>
<evidence type="ECO:0000313" key="4">
    <source>
        <dbReference type="Proteomes" id="UP000287439"/>
    </source>
</evidence>
<dbReference type="InterPro" id="IPR034660">
    <property type="entry name" value="DinB/YfiT-like"/>
</dbReference>
<dbReference type="EMBL" id="PELV01000114">
    <property type="protein sequence ID" value="RTH19202.1"/>
    <property type="molecule type" value="Genomic_DNA"/>
</dbReference>
<dbReference type="EMBL" id="PELM01000448">
    <property type="protein sequence ID" value="RTH00030.1"/>
    <property type="molecule type" value="Genomic_DNA"/>
</dbReference>
<accession>A0A430QXZ9</accession>
<dbReference type="SUPFAM" id="SSF109854">
    <property type="entry name" value="DinB/YfiT-like putative metalloenzymes"/>
    <property type="match status" value="1"/>
</dbReference>
<evidence type="ECO:0000313" key="2">
    <source>
        <dbReference type="EMBL" id="RTH00030.1"/>
    </source>
</evidence>
<evidence type="ECO:0000259" key="1">
    <source>
        <dbReference type="Pfam" id="PF12867"/>
    </source>
</evidence>
<dbReference type="RefSeq" id="WP_019551686.1">
    <property type="nucleotide sequence ID" value="NZ_PELM01000448.1"/>
</dbReference>
<dbReference type="InterPro" id="IPR024775">
    <property type="entry name" value="DinB-like"/>
</dbReference>
<evidence type="ECO:0000313" key="3">
    <source>
        <dbReference type="EMBL" id="RTH19202.1"/>
    </source>
</evidence>
<sequence length="169" mass="18071">MSQGGRDVDPALLVDHLQRLSLAEGNGWHVSTVQAIAGLTPRGPVAALPGWPCIWELAAHIRYWVARMTVVLEALCRGGAPPPRSGTDWPQVPDAPDPAAWACLQAELARALEGLPGVVSTLKPVHLLTPSAGMGSPSALYEIHGLLAHTSDHTGQILLLRRLRCVWPQ</sequence>
<reference evidence="4 5" key="1">
    <citation type="journal article" date="2019" name="Extremophiles">
        <title>Biogeography of thermophiles and predominance of Thermus scotoductus in domestic water heaters.</title>
        <authorList>
            <person name="Wilpiszeski R.L."/>
            <person name="Zhang Z."/>
            <person name="House C.H."/>
        </authorList>
    </citation>
    <scope>NUCLEOTIDE SEQUENCE [LARGE SCALE GENOMIC DNA]</scope>
    <source>
        <strain evidence="3 4">28_S28</strain>
        <strain evidence="2 5">38_S38</strain>
    </source>
</reference>
<name>A0A430QXZ9_THESC</name>
<dbReference type="GeneID" id="99613183"/>
<dbReference type="Proteomes" id="UP000287439">
    <property type="component" value="Unassembled WGS sequence"/>
</dbReference>
<feature type="domain" description="DinB-like" evidence="1">
    <location>
        <begin position="48"/>
        <end position="157"/>
    </location>
</feature>
<dbReference type="AlphaFoldDB" id="A0A430QXZ9"/>
<proteinExistence type="predicted"/>
<dbReference type="Gene3D" id="1.20.120.450">
    <property type="entry name" value="dinb family like domain"/>
    <property type="match status" value="1"/>
</dbReference>
<comment type="caution">
    <text evidence="2">The sequence shown here is derived from an EMBL/GenBank/DDBJ whole genome shotgun (WGS) entry which is preliminary data.</text>
</comment>
<organism evidence="2 5">
    <name type="scientific">Thermus scotoductus</name>
    <dbReference type="NCBI Taxonomy" id="37636"/>
    <lineage>
        <taxon>Bacteria</taxon>
        <taxon>Thermotogati</taxon>
        <taxon>Deinococcota</taxon>
        <taxon>Deinococci</taxon>
        <taxon>Thermales</taxon>
        <taxon>Thermaceae</taxon>
        <taxon>Thermus</taxon>
    </lineage>
</organism>